<dbReference type="PANTHER" id="PTHR23183">
    <property type="entry name" value="NOP14"/>
    <property type="match status" value="1"/>
</dbReference>
<feature type="compositionally biased region" description="Basic and acidic residues" evidence="7">
    <location>
        <begin position="888"/>
        <end position="899"/>
    </location>
</feature>
<dbReference type="GO" id="GO:0030490">
    <property type="term" value="P:maturation of SSU-rRNA"/>
    <property type="evidence" value="ECO:0007669"/>
    <property type="project" value="TreeGrafter"/>
</dbReference>
<feature type="compositionally biased region" description="Basic and acidic residues" evidence="7">
    <location>
        <begin position="87"/>
        <end position="102"/>
    </location>
</feature>
<keyword evidence="9" id="KW-1185">Reference proteome</keyword>
<feature type="region of interest" description="Disordered" evidence="7">
    <location>
        <begin position="264"/>
        <end position="450"/>
    </location>
</feature>
<evidence type="ECO:0000313" key="9">
    <source>
        <dbReference type="Proteomes" id="UP001172673"/>
    </source>
</evidence>
<dbReference type="AlphaFoldDB" id="A0AA38XLI8"/>
<dbReference type="Proteomes" id="UP001172673">
    <property type="component" value="Unassembled WGS sequence"/>
</dbReference>
<evidence type="ECO:0000256" key="2">
    <source>
        <dbReference type="ARBA" id="ARBA00007466"/>
    </source>
</evidence>
<proteinExistence type="inferred from homology"/>
<dbReference type="PANTHER" id="PTHR23183:SF0">
    <property type="entry name" value="NUCLEOLAR PROTEIN 14"/>
    <property type="match status" value="1"/>
</dbReference>
<keyword evidence="4" id="KW-0698">rRNA processing</keyword>
<evidence type="ECO:0000256" key="1">
    <source>
        <dbReference type="ARBA" id="ARBA00004604"/>
    </source>
</evidence>
<dbReference type="GO" id="GO:0030692">
    <property type="term" value="C:Noc4p-Nop14p complex"/>
    <property type="evidence" value="ECO:0007669"/>
    <property type="project" value="TreeGrafter"/>
</dbReference>
<reference evidence="8" key="1">
    <citation type="submission" date="2022-10" db="EMBL/GenBank/DDBJ databases">
        <title>Culturing micro-colonial fungi from biological soil crusts in the Mojave desert and describing Neophaeococcomyces mojavensis, and introducing the new genera and species Taxawa tesnikishii.</title>
        <authorList>
            <person name="Kurbessoian T."/>
            <person name="Stajich J.E."/>
        </authorList>
    </citation>
    <scope>NUCLEOTIDE SEQUENCE</scope>
    <source>
        <strain evidence="8">TK_41</strain>
    </source>
</reference>
<evidence type="ECO:0000256" key="3">
    <source>
        <dbReference type="ARBA" id="ARBA00022517"/>
    </source>
</evidence>
<feature type="region of interest" description="Disordered" evidence="7">
    <location>
        <begin position="884"/>
        <end position="907"/>
    </location>
</feature>
<comment type="similarity">
    <text evidence="2">Belongs to the NOP14 family.</text>
</comment>
<feature type="compositionally biased region" description="Acidic residues" evidence="7">
    <location>
        <begin position="204"/>
        <end position="215"/>
    </location>
</feature>
<feature type="region of interest" description="Disordered" evidence="7">
    <location>
        <begin position="1"/>
        <end position="47"/>
    </location>
</feature>
<dbReference type="GO" id="GO:0032040">
    <property type="term" value="C:small-subunit processome"/>
    <property type="evidence" value="ECO:0007669"/>
    <property type="project" value="InterPro"/>
</dbReference>
<evidence type="ECO:0000313" key="8">
    <source>
        <dbReference type="EMBL" id="KAJ9615648.1"/>
    </source>
</evidence>
<feature type="compositionally biased region" description="Basic and acidic residues" evidence="7">
    <location>
        <begin position="300"/>
        <end position="356"/>
    </location>
</feature>
<sequence length="907" mass="102559">MAPSQLKQLKASLRENGVLGPQKSKKQRKSSGKDAQKRAQRNAALEGIREQFNPFEVKAPARKAKFDFVNSKDVKPSLGRPGVTRGLGEERRRETLLKEMQSRNKVGGMLDRRFGQDDPTMTPEQKAAERFARQNERKLKKNSMFNLEDDSEEEMTLTHGGRSLDFGETTKDDFDDEDVDDAEDADGDFDTRDDRPRKRLRLEMEEEPGSEDDEELPKRRKTKNEVMKEVIAKSKMYKAERQAAKADDDDLRAELDKGMSDFYAALRGQKAPEKPLAPESRPAAEPQMDPSRAAMLAGKSRNDAEKDYEANLRQLKLEARSKPSVRTKSDEEKAAEEAARLEELERKRIRRMKGEAESSEDEEDAEPGPDEDVGINEDADDAEEFGLSAPEAPPARMRELDVEDEDEFVLDDDLIASDSDADVASEQEEDESESESDDGSEDDGDDDFINGLVLPQELKSSSKKAQSTPASKNLAYTFPCPQTHDELLEVTKHTKVTDIPTIVQRIRALYHRGLAEGNQTKLDLFAGVLTQYLAYLPDNQTDVSFSVLESLIRHLHSMAKSSPEAVGVAFRERLQIMSEERPLHLSAGDLIILTGVSTIFPTSDHFHSVVTPAMLTLGRYLGQSSVQSLKDLGIGAYCCTLAVRYQQLAKRYVPEVITYIMHALAVLSPTALPEEDKDGKPLNVPIRLPSRSLRIKPTTAKIPEKSSFKLLIMRDSKDDDNTHALVLLHTFVRLSVQATHLWHQKTAFAELIQPIIAALTHLSRQRDSLPPQTLTLITTSLTTLLTLQNSATTNRRPLLLHNHRPLAIKTSIPQYIDNYNPDRHYDPDRQRAELSKLKAEHKKERKGVMRELRKDANFMAREQLREKKERDGAYERKYKRLVAEIQGEEGREAKGYEREKRKRKGKS</sequence>
<feature type="compositionally biased region" description="Acidic residues" evidence="7">
    <location>
        <begin position="401"/>
        <end position="448"/>
    </location>
</feature>
<dbReference type="InterPro" id="IPR007276">
    <property type="entry name" value="Nop14"/>
</dbReference>
<comment type="caution">
    <text evidence="8">The sequence shown here is derived from an EMBL/GenBank/DDBJ whole genome shotgun (WGS) entry which is preliminary data.</text>
</comment>
<evidence type="ECO:0000256" key="5">
    <source>
        <dbReference type="ARBA" id="ARBA00023242"/>
    </source>
</evidence>
<feature type="compositionally biased region" description="Basic and acidic residues" evidence="7">
    <location>
        <begin position="126"/>
        <end position="137"/>
    </location>
</feature>
<comment type="function">
    <text evidence="6">Involved in nucleolar processing of pre-18S ribosomal RNA. Has a role in the nuclear export of 40S pre-ribosomal subunit to the cytoplasm.</text>
</comment>
<feature type="compositionally biased region" description="Acidic residues" evidence="7">
    <location>
        <begin position="173"/>
        <end position="188"/>
    </location>
</feature>
<organism evidence="8 9">
    <name type="scientific">Cladophialophora chaetospira</name>
    <dbReference type="NCBI Taxonomy" id="386627"/>
    <lineage>
        <taxon>Eukaryota</taxon>
        <taxon>Fungi</taxon>
        <taxon>Dikarya</taxon>
        <taxon>Ascomycota</taxon>
        <taxon>Pezizomycotina</taxon>
        <taxon>Eurotiomycetes</taxon>
        <taxon>Chaetothyriomycetidae</taxon>
        <taxon>Chaetothyriales</taxon>
        <taxon>Herpotrichiellaceae</taxon>
        <taxon>Cladophialophora</taxon>
    </lineage>
</organism>
<feature type="region of interest" description="Disordered" evidence="7">
    <location>
        <begin position="72"/>
        <end position="227"/>
    </location>
</feature>
<protein>
    <submittedName>
        <fullName evidence="8">Nucleolar complex protein 14</fullName>
    </submittedName>
</protein>
<evidence type="ECO:0000256" key="7">
    <source>
        <dbReference type="SAM" id="MobiDB-lite"/>
    </source>
</evidence>
<name>A0AA38XLI8_9EURO</name>
<feature type="compositionally biased region" description="Acidic residues" evidence="7">
    <location>
        <begin position="357"/>
        <end position="384"/>
    </location>
</feature>
<accession>A0AA38XLI8</accession>
<dbReference type="Pfam" id="PF04147">
    <property type="entry name" value="Nop14"/>
    <property type="match status" value="1"/>
</dbReference>
<keyword evidence="5" id="KW-0539">Nucleus</keyword>
<comment type="subcellular location">
    <subcellularLocation>
        <location evidence="1">Nucleus</location>
        <location evidence="1">Nucleolus</location>
    </subcellularLocation>
</comment>
<evidence type="ECO:0000256" key="6">
    <source>
        <dbReference type="ARBA" id="ARBA00024695"/>
    </source>
</evidence>
<gene>
    <name evidence="8" type="primary">NOP14</name>
    <name evidence="8" type="ORF">H2200_001724</name>
</gene>
<keyword evidence="3" id="KW-0690">Ribosome biogenesis</keyword>
<evidence type="ECO:0000256" key="4">
    <source>
        <dbReference type="ARBA" id="ARBA00022552"/>
    </source>
</evidence>
<dbReference type="EMBL" id="JAPDRK010000002">
    <property type="protein sequence ID" value="KAJ9615648.1"/>
    <property type="molecule type" value="Genomic_DNA"/>
</dbReference>